<comment type="caution">
    <text evidence="1">The sequence shown here is derived from an EMBL/GenBank/DDBJ whole genome shotgun (WGS) entry which is preliminary data.</text>
</comment>
<dbReference type="InterPro" id="IPR036694">
    <property type="entry name" value="Dodecin-like_sf"/>
</dbReference>
<dbReference type="EMBL" id="SGSU01000001">
    <property type="protein sequence ID" value="RZG69975.1"/>
    <property type="molecule type" value="Genomic_DNA"/>
</dbReference>
<accession>A0A4Q7B1Z3</accession>
<dbReference type="AlphaFoldDB" id="A0A4Q7B1Z3"/>
<name>A0A4Q7B1Z3_9GAMM</name>
<dbReference type="Gene3D" id="3.30.1660.10">
    <property type="entry name" value="Flavin-binding protein dodecin"/>
    <property type="match status" value="1"/>
</dbReference>
<sequence>MAIAKIVEVNSSSIQSLEDAIQTGIAKVTGTVKNVQGAWVNEQKVMISDNKITEYCVNLRSASWPINRFI</sequence>
<reference evidence="1 2" key="1">
    <citation type="submission" date="2019-02" db="EMBL/GenBank/DDBJ databases">
        <title>The Batch Genome Submission of Acinetobacter spp. strains.</title>
        <authorList>
            <person name="Qin J."/>
            <person name="Hu Y."/>
            <person name="Ye H."/>
            <person name="Wei L."/>
            <person name="Feng Y."/>
            <person name="Zong Z."/>
        </authorList>
    </citation>
    <scope>NUCLEOTIDE SEQUENCE [LARGE SCALE GENOMIC DNA]</scope>
    <source>
        <strain evidence="1 2">WCHABo060081</strain>
    </source>
</reference>
<dbReference type="InterPro" id="IPR009923">
    <property type="entry name" value="Dodecin"/>
</dbReference>
<gene>
    <name evidence="1" type="ORF">EXE25_01450</name>
</gene>
<dbReference type="Proteomes" id="UP000293483">
    <property type="component" value="Unassembled WGS sequence"/>
</dbReference>
<protein>
    <submittedName>
        <fullName evidence="1">Dodecin domain-containing protein</fullName>
    </submittedName>
</protein>
<dbReference type="Pfam" id="PF07311">
    <property type="entry name" value="Dodecin"/>
    <property type="match status" value="1"/>
</dbReference>
<dbReference type="STRING" id="202951.GCA_001485025_01126"/>
<dbReference type="SUPFAM" id="SSF89807">
    <property type="entry name" value="Dodecin-like"/>
    <property type="match status" value="1"/>
</dbReference>
<evidence type="ECO:0000313" key="2">
    <source>
        <dbReference type="Proteomes" id="UP000293483"/>
    </source>
</evidence>
<proteinExistence type="predicted"/>
<evidence type="ECO:0000313" key="1">
    <source>
        <dbReference type="EMBL" id="RZG69975.1"/>
    </source>
</evidence>
<organism evidence="1 2">
    <name type="scientific">Acinetobacter bouvetii</name>
    <dbReference type="NCBI Taxonomy" id="202951"/>
    <lineage>
        <taxon>Bacteria</taxon>
        <taxon>Pseudomonadati</taxon>
        <taxon>Pseudomonadota</taxon>
        <taxon>Gammaproteobacteria</taxon>
        <taxon>Moraxellales</taxon>
        <taxon>Moraxellaceae</taxon>
        <taxon>Acinetobacter</taxon>
    </lineage>
</organism>
<dbReference type="InterPro" id="IPR025543">
    <property type="entry name" value="Dodecin-like"/>
</dbReference>